<evidence type="ECO:0000313" key="1">
    <source>
        <dbReference type="EMBL" id="RON39147.1"/>
    </source>
</evidence>
<accession>A0A423JN90</accession>
<gene>
    <name evidence="1" type="ORF">BK666_28290</name>
</gene>
<evidence type="ECO:0000313" key="2">
    <source>
        <dbReference type="Proteomes" id="UP000285349"/>
    </source>
</evidence>
<dbReference type="OrthoDB" id="6938739at2"/>
<dbReference type="AlphaFoldDB" id="A0A423JN90"/>
<dbReference type="Proteomes" id="UP000285349">
    <property type="component" value="Unassembled WGS sequence"/>
</dbReference>
<organism evidence="1 2">
    <name type="scientific">Pseudomonas frederiksbergensis</name>
    <dbReference type="NCBI Taxonomy" id="104087"/>
    <lineage>
        <taxon>Bacteria</taxon>
        <taxon>Pseudomonadati</taxon>
        <taxon>Pseudomonadota</taxon>
        <taxon>Gammaproteobacteria</taxon>
        <taxon>Pseudomonadales</taxon>
        <taxon>Pseudomonadaceae</taxon>
        <taxon>Pseudomonas</taxon>
    </lineage>
</organism>
<protein>
    <submittedName>
        <fullName evidence="1">Uncharacterized protein</fullName>
    </submittedName>
</protein>
<proteinExistence type="predicted"/>
<reference evidence="1 2" key="1">
    <citation type="submission" date="2016-10" db="EMBL/GenBank/DDBJ databases">
        <title>Comparative genome analysis of multiple Pseudomonas spp. focuses on biocontrol and plant growth promoting traits.</title>
        <authorList>
            <person name="Tao X.-Y."/>
            <person name="Taylor C.G."/>
        </authorList>
    </citation>
    <scope>NUCLEOTIDE SEQUENCE [LARGE SCALE GENOMIC DNA]</scope>
    <source>
        <strain evidence="1 2">37A10</strain>
    </source>
</reference>
<dbReference type="EMBL" id="MOBQ01000054">
    <property type="protein sequence ID" value="RON39147.1"/>
    <property type="molecule type" value="Genomic_DNA"/>
</dbReference>
<sequence length="161" mass="18595">MSNRYAVVLGPGSILPDRELLISQAWGNVPVSYVQDHEDLNECSFLDLKINKWEVDSQWSSKQDSESWIRIEILKGKVLEEYLQNEGCPLSVEVARETLVFFELDEGGIAVDDMLLLRLVSVFYGRFRVYRWSDRIEEVSANTFASLPARHRVRERLIKCG</sequence>
<dbReference type="RefSeq" id="WP_123515376.1">
    <property type="nucleotide sequence ID" value="NZ_JBNDIR010000001.1"/>
</dbReference>
<name>A0A423JN90_9PSED</name>
<comment type="caution">
    <text evidence="1">The sequence shown here is derived from an EMBL/GenBank/DDBJ whole genome shotgun (WGS) entry which is preliminary data.</text>
</comment>